<dbReference type="OrthoDB" id="7668193at2759"/>
<gene>
    <name evidence="6" type="ORF">D9756_003344</name>
</gene>
<evidence type="ECO:0000256" key="4">
    <source>
        <dbReference type="ARBA" id="ARBA00040563"/>
    </source>
</evidence>
<evidence type="ECO:0000256" key="2">
    <source>
        <dbReference type="ARBA" id="ARBA00022737"/>
    </source>
</evidence>
<evidence type="ECO:0000256" key="5">
    <source>
        <dbReference type="SAM" id="MobiDB-lite"/>
    </source>
</evidence>
<protein>
    <recommendedName>
        <fullName evidence="4">ASTRA-associated protein 1</fullName>
    </recommendedName>
</protein>
<organism evidence="6 7">
    <name type="scientific">Leucocoprinus leucothites</name>
    <dbReference type="NCBI Taxonomy" id="201217"/>
    <lineage>
        <taxon>Eukaryota</taxon>
        <taxon>Fungi</taxon>
        <taxon>Dikarya</taxon>
        <taxon>Basidiomycota</taxon>
        <taxon>Agaricomycotina</taxon>
        <taxon>Agaricomycetes</taxon>
        <taxon>Agaricomycetidae</taxon>
        <taxon>Agaricales</taxon>
        <taxon>Agaricineae</taxon>
        <taxon>Agaricaceae</taxon>
        <taxon>Leucocoprinus</taxon>
    </lineage>
</organism>
<dbReference type="PANTHER" id="PTHR19854">
    <property type="entry name" value="TRANSDUCIN BETA-LIKE 3"/>
    <property type="match status" value="1"/>
</dbReference>
<sequence length="402" mass="44277">MSVSTPVAPTHLLRLHLHPINTLAFSPDNERIYSGDSSGFVVATSSRSLRAITSWQAHSDGLLGIEEWEDQIITHGRDNKLHVWSRIIELPESARLGDTATRLDLPAPRLSYSLDVNALNYCRFSLMRDPVADPEEEKKALIALPGLIDSSVVDIWTLPSKNRNHAAIGQEVQKSIFSTDPKGRNSAGIIMSLHLFSSPKRSGGVHHNELHLLCAYENGSVTLRKYVSTDQSTSVEGLGWEVLWTIKLHAETIMAMRVSRQNDFAISVSADHLVCRYDLGVAASLPSNAGVAHKTKHPGNSSIAITDDGRVCAIGGWDGSIRLYSTRTLKPLGTLRYHKSTCQAVEFARSTDGDQPEVQPQNEDGSDDEMSSEEKTKRSRWLLGGGKDCRVSIWSLIKFSKS</sequence>
<dbReference type="InterPro" id="IPR015943">
    <property type="entry name" value="WD40/YVTN_repeat-like_dom_sf"/>
</dbReference>
<evidence type="ECO:0000256" key="1">
    <source>
        <dbReference type="ARBA" id="ARBA00022574"/>
    </source>
</evidence>
<dbReference type="Gene3D" id="2.130.10.10">
    <property type="entry name" value="YVTN repeat-like/Quinoprotein amine dehydrogenase"/>
    <property type="match status" value="2"/>
</dbReference>
<keyword evidence="7" id="KW-1185">Reference proteome</keyword>
<evidence type="ECO:0000313" key="6">
    <source>
        <dbReference type="EMBL" id="KAF5359701.1"/>
    </source>
</evidence>
<reference evidence="6 7" key="1">
    <citation type="journal article" date="2020" name="ISME J.">
        <title>Uncovering the hidden diversity of litter-decomposition mechanisms in mushroom-forming fungi.</title>
        <authorList>
            <person name="Floudas D."/>
            <person name="Bentzer J."/>
            <person name="Ahren D."/>
            <person name="Johansson T."/>
            <person name="Persson P."/>
            <person name="Tunlid A."/>
        </authorList>
    </citation>
    <scope>NUCLEOTIDE SEQUENCE [LARGE SCALE GENOMIC DNA]</scope>
    <source>
        <strain evidence="6 7">CBS 146.42</strain>
    </source>
</reference>
<keyword evidence="1" id="KW-0853">WD repeat</keyword>
<dbReference type="InterPro" id="IPR001680">
    <property type="entry name" value="WD40_rpt"/>
</dbReference>
<dbReference type="Pfam" id="PF00400">
    <property type="entry name" value="WD40"/>
    <property type="match status" value="2"/>
</dbReference>
<comment type="similarity">
    <text evidence="3">Belongs to the WD repeat ASA1 family.</text>
</comment>
<evidence type="ECO:0000313" key="7">
    <source>
        <dbReference type="Proteomes" id="UP000559027"/>
    </source>
</evidence>
<name>A0A8H5G7M0_9AGAR</name>
<dbReference type="InterPro" id="IPR036322">
    <property type="entry name" value="WD40_repeat_dom_sf"/>
</dbReference>
<keyword evidence="2" id="KW-0677">Repeat</keyword>
<dbReference type="Proteomes" id="UP000559027">
    <property type="component" value="Unassembled WGS sequence"/>
</dbReference>
<dbReference type="SMART" id="SM00320">
    <property type="entry name" value="WD40"/>
    <property type="match status" value="5"/>
</dbReference>
<accession>A0A8H5G7M0</accession>
<dbReference type="AlphaFoldDB" id="A0A8H5G7M0"/>
<dbReference type="PANTHER" id="PTHR19854:SF1">
    <property type="entry name" value="GUANINE NUCLEOTIDE-BINDING PROTEIN SUBUNIT BETA-LIKE PROTEIN 1"/>
    <property type="match status" value="1"/>
</dbReference>
<feature type="region of interest" description="Disordered" evidence="5">
    <location>
        <begin position="348"/>
        <end position="379"/>
    </location>
</feature>
<proteinExistence type="inferred from homology"/>
<evidence type="ECO:0000256" key="3">
    <source>
        <dbReference type="ARBA" id="ARBA00037931"/>
    </source>
</evidence>
<dbReference type="SUPFAM" id="SSF50978">
    <property type="entry name" value="WD40 repeat-like"/>
    <property type="match status" value="1"/>
</dbReference>
<dbReference type="EMBL" id="JAACJO010000004">
    <property type="protein sequence ID" value="KAF5359701.1"/>
    <property type="molecule type" value="Genomic_DNA"/>
</dbReference>
<comment type="caution">
    <text evidence="6">The sequence shown here is derived from an EMBL/GenBank/DDBJ whole genome shotgun (WGS) entry which is preliminary data.</text>
</comment>